<dbReference type="PANTHER" id="PTHR46072:SF5">
    <property type="entry name" value="GENERAL AMIDASE-C"/>
    <property type="match status" value="1"/>
</dbReference>
<comment type="caution">
    <text evidence="8">The sequence shown here is derived from an EMBL/GenBank/DDBJ whole genome shotgun (WGS) entry which is preliminary data.</text>
</comment>
<feature type="active site" description="Acyl-ester intermediate" evidence="5">
    <location>
        <position position="238"/>
    </location>
</feature>
<organism evidence="8 9">
    <name type="scientific">Phaeomoniella chlamydospora</name>
    <name type="common">Phaeoacremonium chlamydosporum</name>
    <dbReference type="NCBI Taxonomy" id="158046"/>
    <lineage>
        <taxon>Eukaryota</taxon>
        <taxon>Fungi</taxon>
        <taxon>Dikarya</taxon>
        <taxon>Ascomycota</taxon>
        <taxon>Pezizomycotina</taxon>
        <taxon>Eurotiomycetes</taxon>
        <taxon>Chaetothyriomycetidae</taxon>
        <taxon>Phaeomoniellales</taxon>
        <taxon>Phaeomoniellaceae</taxon>
        <taxon>Phaeomoniella</taxon>
    </lineage>
</organism>
<evidence type="ECO:0000256" key="1">
    <source>
        <dbReference type="ARBA" id="ARBA00001311"/>
    </source>
</evidence>
<evidence type="ECO:0000256" key="3">
    <source>
        <dbReference type="ARBA" id="ARBA00012922"/>
    </source>
</evidence>
<keyword evidence="4" id="KW-0378">Hydrolase</keyword>
<keyword evidence="9" id="KW-1185">Reference proteome</keyword>
<dbReference type="SUPFAM" id="SSF75304">
    <property type="entry name" value="Amidase signature (AS) enzymes"/>
    <property type="match status" value="1"/>
</dbReference>
<feature type="binding site" evidence="6">
    <location>
        <position position="188"/>
    </location>
    <ligand>
        <name>substrate</name>
    </ligand>
</feature>
<evidence type="ECO:0000256" key="2">
    <source>
        <dbReference type="ARBA" id="ARBA00009199"/>
    </source>
</evidence>
<dbReference type="PANTHER" id="PTHR46072">
    <property type="entry name" value="AMIDASE-RELATED-RELATED"/>
    <property type="match status" value="1"/>
</dbReference>
<dbReference type="PROSITE" id="PS00571">
    <property type="entry name" value="AMIDASES"/>
    <property type="match status" value="1"/>
</dbReference>
<protein>
    <recommendedName>
        <fullName evidence="3">amidase</fullName>
        <ecNumber evidence="3">3.5.1.4</ecNumber>
    </recommendedName>
</protein>
<dbReference type="EMBL" id="LCWF01000155">
    <property type="protein sequence ID" value="KKY16846.1"/>
    <property type="molecule type" value="Genomic_DNA"/>
</dbReference>
<comment type="similarity">
    <text evidence="2">Belongs to the amidase family.</text>
</comment>
<dbReference type="InterPro" id="IPR036928">
    <property type="entry name" value="AS_sf"/>
</dbReference>
<dbReference type="Proteomes" id="UP000053317">
    <property type="component" value="Unassembled WGS sequence"/>
</dbReference>
<gene>
    <name evidence="8" type="ORF">UCRPC4_g05804</name>
</gene>
<evidence type="ECO:0000256" key="4">
    <source>
        <dbReference type="ARBA" id="ARBA00022801"/>
    </source>
</evidence>
<comment type="catalytic activity">
    <reaction evidence="1">
        <text>a monocarboxylic acid amide + H2O = a monocarboxylate + NH4(+)</text>
        <dbReference type="Rhea" id="RHEA:12020"/>
        <dbReference type="ChEBI" id="CHEBI:15377"/>
        <dbReference type="ChEBI" id="CHEBI:28938"/>
        <dbReference type="ChEBI" id="CHEBI:35757"/>
        <dbReference type="ChEBI" id="CHEBI:83628"/>
        <dbReference type="EC" id="3.5.1.4"/>
    </reaction>
</comment>
<proteinExistence type="inferred from homology"/>
<evidence type="ECO:0000259" key="7">
    <source>
        <dbReference type="Pfam" id="PF01425"/>
    </source>
</evidence>
<evidence type="ECO:0000256" key="5">
    <source>
        <dbReference type="PIRSR" id="PIRSR001221-1"/>
    </source>
</evidence>
<dbReference type="EC" id="3.5.1.4" evidence="3"/>
<feature type="binding site" evidence="6">
    <location>
        <begin position="235"/>
        <end position="238"/>
    </location>
    <ligand>
        <name>substrate</name>
    </ligand>
</feature>
<dbReference type="GO" id="GO:0004040">
    <property type="term" value="F:amidase activity"/>
    <property type="evidence" value="ECO:0007669"/>
    <property type="project" value="UniProtKB-EC"/>
</dbReference>
<name>A0A0G2E3F3_PHACM</name>
<feature type="active site" description="Charge relay system" evidence="5">
    <location>
        <position position="214"/>
    </location>
</feature>
<feature type="domain" description="Amidase" evidence="7">
    <location>
        <begin position="82"/>
        <end position="521"/>
    </location>
</feature>
<accession>A0A0G2E3F3</accession>
<reference evidence="8 9" key="2">
    <citation type="submission" date="2015-05" db="EMBL/GenBank/DDBJ databases">
        <authorList>
            <person name="Morales-Cruz A."/>
            <person name="Amrine K.C."/>
            <person name="Cantu D."/>
        </authorList>
    </citation>
    <scope>NUCLEOTIDE SEQUENCE [LARGE SCALE GENOMIC DNA]</scope>
    <source>
        <strain evidence="8">UCRPC4</strain>
    </source>
</reference>
<dbReference type="PIRSF" id="PIRSF001221">
    <property type="entry name" value="Amidase_fungi"/>
    <property type="match status" value="1"/>
</dbReference>
<dbReference type="InterPro" id="IPR020556">
    <property type="entry name" value="Amidase_CS"/>
</dbReference>
<evidence type="ECO:0000313" key="9">
    <source>
        <dbReference type="Proteomes" id="UP000053317"/>
    </source>
</evidence>
<dbReference type="Gene3D" id="3.90.1300.10">
    <property type="entry name" value="Amidase signature (AS) domain"/>
    <property type="match status" value="1"/>
</dbReference>
<dbReference type="OrthoDB" id="6428749at2759"/>
<dbReference type="AlphaFoldDB" id="A0A0G2E3F3"/>
<sequence>MTTDTWEDVAAKHRAAAFNNIPAAWRLSQDVLDSISADSELNVIDVPLQCGLLSSKEIEITQGYEAVELVELLATKKLTSYEVTLAFCKRAAIAHQVTNCLTEIFFDRALASAKELDEYLEKEGKPLGPFHGLPISLKDSFRIKGISSTIGIVSFIANGPADTNSPLVDILLANGAVLYVKTNIPQTLMTADSDNNVFGRTLNPYKLKFTAGGSSGGEGALLAMRGSPIGVGTDIAGSIRIPALCCGTFGFKPSIDRVPYGGQQPPGKLGSPGIIASAGPLANSVRDAQFFLQTVISSKPWDYDPSTHAIPWHPVPPKTQLKIGLVLEDPAFPVLPPIIRALKTASERLQALNHTIIALSPETFPSYDTTARLAWAYFVLDNTQTPFKNIAASGEPLVPSVKKLLPETRPDPLTLENVFDMNQERAKISAAWHKVYKDNDLDVIIAPGAHTTACPHDTYMSAPYTAAWNLVNYPSCIIPYLKADKSLDLPDSRIPSYDPSNFHGIPAHIQVVGKKEQDEALAMAVGIIAEALK</sequence>
<dbReference type="InterPro" id="IPR023631">
    <property type="entry name" value="Amidase_dom"/>
</dbReference>
<feature type="active site" description="Charge relay system" evidence="5">
    <location>
        <position position="138"/>
    </location>
</feature>
<evidence type="ECO:0000256" key="6">
    <source>
        <dbReference type="PIRSR" id="PIRSR001221-2"/>
    </source>
</evidence>
<evidence type="ECO:0000313" key="8">
    <source>
        <dbReference type="EMBL" id="KKY16846.1"/>
    </source>
</evidence>
<reference evidence="8 9" key="1">
    <citation type="submission" date="2015-05" db="EMBL/GenBank/DDBJ databases">
        <title>Distinctive expansion of gene families associated with plant cell wall degradation and secondary metabolism in the genomes of grapevine trunk pathogens.</title>
        <authorList>
            <person name="Lawrence D.P."/>
            <person name="Travadon R."/>
            <person name="Rolshausen P.E."/>
            <person name="Baumgartner K."/>
        </authorList>
    </citation>
    <scope>NUCLEOTIDE SEQUENCE [LARGE SCALE GENOMIC DNA]</scope>
    <source>
        <strain evidence="8">UCRPC4</strain>
    </source>
</reference>
<feature type="binding site" evidence="6">
    <location>
        <position position="214"/>
    </location>
    <ligand>
        <name>substrate</name>
    </ligand>
</feature>
<dbReference type="Pfam" id="PF01425">
    <property type="entry name" value="Amidase"/>
    <property type="match status" value="1"/>
</dbReference>